<feature type="binding site" evidence="8">
    <location>
        <position position="219"/>
    </location>
    <ligand>
        <name>Mn(2+)</name>
        <dbReference type="ChEBI" id="CHEBI:29035"/>
    </ligand>
</feature>
<sequence length="308" mass="34602">MRRLTELALFRDRLSYLYLEKGHIEQDAKSIAFVTKNESIPVPAADLALLMLGPGTTISHAAIRNLADCDCLVAWVGETGVRMYCYGKGGTYHSARLIRQAELATHPRLRHGVVRRMYEKRFDEKLDADLDIRQIRGLEGHRVRSAYQRWAAEFGIEWKGRNYDPTAWGTADPLNRALSAASSCLNGVVHAAITSIGYSPALGFVHTGKMLSFVYDVADLYKVDHIVPLAFRVVAEDGRHVERRARLACRDFFQTERLLESIPRDIDEVLHGRDDTGASPSESKGGLESLDDRTEGRDIPWSHEREGP</sequence>
<dbReference type="KEGG" id="knv:Pan216_13010"/>
<dbReference type="InterPro" id="IPR002729">
    <property type="entry name" value="CRISPR-assoc_Cas1"/>
</dbReference>
<evidence type="ECO:0000256" key="2">
    <source>
        <dbReference type="ARBA" id="ARBA00022723"/>
    </source>
</evidence>
<dbReference type="InterPro" id="IPR042206">
    <property type="entry name" value="CRISPR-assoc_Cas1_C"/>
</dbReference>
<dbReference type="OrthoDB" id="9777847at2"/>
<dbReference type="EMBL" id="CP036279">
    <property type="protein sequence ID" value="QDU60460.1"/>
    <property type="molecule type" value="Genomic_DNA"/>
</dbReference>
<evidence type="ECO:0000256" key="6">
    <source>
        <dbReference type="ARBA" id="ARBA00023118"/>
    </source>
</evidence>
<keyword evidence="2 8" id="KW-0479">Metal-binding</keyword>
<evidence type="ECO:0000256" key="1">
    <source>
        <dbReference type="ARBA" id="ARBA00022722"/>
    </source>
</evidence>
<feature type="region of interest" description="Disordered" evidence="9">
    <location>
        <begin position="270"/>
        <end position="308"/>
    </location>
</feature>
<reference evidence="10 11" key="1">
    <citation type="submission" date="2019-02" db="EMBL/GenBank/DDBJ databases">
        <title>Deep-cultivation of Planctomycetes and their phenomic and genomic characterization uncovers novel biology.</title>
        <authorList>
            <person name="Wiegand S."/>
            <person name="Jogler M."/>
            <person name="Boedeker C."/>
            <person name="Pinto D."/>
            <person name="Vollmers J."/>
            <person name="Rivas-Marin E."/>
            <person name="Kohn T."/>
            <person name="Peeters S.H."/>
            <person name="Heuer A."/>
            <person name="Rast P."/>
            <person name="Oberbeckmann S."/>
            <person name="Bunk B."/>
            <person name="Jeske O."/>
            <person name="Meyerdierks A."/>
            <person name="Storesund J.E."/>
            <person name="Kallscheuer N."/>
            <person name="Luecker S."/>
            <person name="Lage O.M."/>
            <person name="Pohl T."/>
            <person name="Merkel B.J."/>
            <person name="Hornburger P."/>
            <person name="Mueller R.-W."/>
            <person name="Bruemmer F."/>
            <person name="Labrenz M."/>
            <person name="Spormann A.M."/>
            <person name="Op den Camp H."/>
            <person name="Overmann J."/>
            <person name="Amann R."/>
            <person name="Jetten M.S.M."/>
            <person name="Mascher T."/>
            <person name="Medema M.H."/>
            <person name="Devos D.P."/>
            <person name="Kaster A.-K."/>
            <person name="Ovreas L."/>
            <person name="Rohde M."/>
            <person name="Galperin M.Y."/>
            <person name="Jogler C."/>
        </authorList>
    </citation>
    <scope>NUCLEOTIDE SEQUENCE [LARGE SCALE GENOMIC DNA]</scope>
    <source>
        <strain evidence="10 11">Pan216</strain>
    </source>
</reference>
<dbReference type="PANTHER" id="PTHR34353:SF3">
    <property type="entry name" value="CRISPR-ASSOCIATED ENDONUCLEASE CAS1"/>
    <property type="match status" value="1"/>
</dbReference>
<gene>
    <name evidence="10" type="primary">ygbT</name>
    <name evidence="8" type="synonym">cas1</name>
    <name evidence="10" type="ORF">Pan216_13010</name>
</gene>
<dbReference type="Proteomes" id="UP000317093">
    <property type="component" value="Chromosome"/>
</dbReference>
<keyword evidence="3 8" id="KW-0255">Endonuclease</keyword>
<dbReference type="GO" id="GO:0016787">
    <property type="term" value="F:hydrolase activity"/>
    <property type="evidence" value="ECO:0007669"/>
    <property type="project" value="UniProtKB-KW"/>
</dbReference>
<proteinExistence type="inferred from homology"/>
<dbReference type="AlphaFoldDB" id="A0A518B0G0"/>
<dbReference type="Pfam" id="PF01867">
    <property type="entry name" value="Cas_Cas1"/>
    <property type="match status" value="1"/>
</dbReference>
<organism evidence="10 11">
    <name type="scientific">Kolteria novifilia</name>
    <dbReference type="NCBI Taxonomy" id="2527975"/>
    <lineage>
        <taxon>Bacteria</taxon>
        <taxon>Pseudomonadati</taxon>
        <taxon>Planctomycetota</taxon>
        <taxon>Planctomycetia</taxon>
        <taxon>Kolteriales</taxon>
        <taxon>Kolteriaceae</taxon>
        <taxon>Kolteria</taxon>
    </lineage>
</organism>
<dbReference type="HAMAP" id="MF_01470">
    <property type="entry name" value="Cas1"/>
    <property type="match status" value="1"/>
</dbReference>
<keyword evidence="6 8" id="KW-0051">Antiviral defense</keyword>
<keyword evidence="5 8" id="KW-0460">Magnesium</keyword>
<dbReference type="InterPro" id="IPR042211">
    <property type="entry name" value="CRISPR-assoc_Cas1_N"/>
</dbReference>
<dbReference type="GO" id="GO:0046872">
    <property type="term" value="F:metal ion binding"/>
    <property type="evidence" value="ECO:0007669"/>
    <property type="project" value="UniProtKB-UniRule"/>
</dbReference>
<dbReference type="GO" id="GO:0003677">
    <property type="term" value="F:DNA binding"/>
    <property type="evidence" value="ECO:0007669"/>
    <property type="project" value="UniProtKB-KW"/>
</dbReference>
<keyword evidence="4 8" id="KW-0378">Hydrolase</keyword>
<dbReference type="EC" id="3.1.-.-" evidence="8"/>
<protein>
    <recommendedName>
        <fullName evidence="8">CRISPR-associated endonuclease Cas1</fullName>
        <ecNumber evidence="8">3.1.-.-</ecNumber>
    </recommendedName>
</protein>
<dbReference type="InterPro" id="IPR033641">
    <property type="entry name" value="Cas1_I-E"/>
</dbReference>
<dbReference type="CDD" id="cd09719">
    <property type="entry name" value="Cas1_I-E"/>
    <property type="match status" value="1"/>
</dbReference>
<keyword evidence="11" id="KW-1185">Reference proteome</keyword>
<feature type="compositionally biased region" description="Basic and acidic residues" evidence="9">
    <location>
        <begin position="290"/>
        <end position="308"/>
    </location>
</feature>
<dbReference type="GO" id="GO:0051607">
    <property type="term" value="P:defense response to virus"/>
    <property type="evidence" value="ECO:0007669"/>
    <property type="project" value="UniProtKB-UniRule"/>
</dbReference>
<keyword evidence="8" id="KW-0464">Manganese</keyword>
<dbReference type="GO" id="GO:0043571">
    <property type="term" value="P:maintenance of CRISPR repeat elements"/>
    <property type="evidence" value="ECO:0007669"/>
    <property type="project" value="UniProtKB-UniRule"/>
</dbReference>
<dbReference type="PANTHER" id="PTHR34353">
    <property type="entry name" value="CRISPR-ASSOCIATED ENDONUCLEASE CAS1 1"/>
    <property type="match status" value="1"/>
</dbReference>
<dbReference type="Gene3D" id="1.20.120.920">
    <property type="entry name" value="CRISPR-associated endonuclease Cas1, C-terminal domain"/>
    <property type="match status" value="1"/>
</dbReference>
<accession>A0A518B0G0</accession>
<comment type="function">
    <text evidence="8">CRISPR (clustered regularly interspaced short palindromic repeat), is an adaptive immune system that provides protection against mobile genetic elements (viruses, transposable elements and conjugative plasmids). CRISPR clusters contain spacers, sequences complementary to antecedent mobile elements, and target invading nucleic acids. CRISPR clusters are transcribed and processed into CRISPR RNA (crRNA). Acts as a dsDNA endonuclease. Involved in the integration of spacer DNA into the CRISPR cassette.</text>
</comment>
<evidence type="ECO:0000256" key="8">
    <source>
        <dbReference type="HAMAP-Rule" id="MF_01470"/>
    </source>
</evidence>
<feature type="binding site" evidence="8">
    <location>
        <position position="206"/>
    </location>
    <ligand>
        <name>Mn(2+)</name>
        <dbReference type="ChEBI" id="CHEBI:29035"/>
    </ligand>
</feature>
<dbReference type="GO" id="GO:0004520">
    <property type="term" value="F:DNA endonuclease activity"/>
    <property type="evidence" value="ECO:0007669"/>
    <property type="project" value="InterPro"/>
</dbReference>
<name>A0A518B0G0_9BACT</name>
<evidence type="ECO:0000256" key="7">
    <source>
        <dbReference type="ARBA" id="ARBA00023125"/>
    </source>
</evidence>
<dbReference type="NCBIfam" id="TIGR00287">
    <property type="entry name" value="cas1"/>
    <property type="match status" value="1"/>
</dbReference>
<evidence type="ECO:0000256" key="5">
    <source>
        <dbReference type="ARBA" id="ARBA00022842"/>
    </source>
</evidence>
<dbReference type="InterPro" id="IPR050646">
    <property type="entry name" value="Cas1"/>
</dbReference>
<comment type="cofactor">
    <cofactor evidence="8">
        <name>Mg(2+)</name>
        <dbReference type="ChEBI" id="CHEBI:18420"/>
    </cofactor>
    <cofactor evidence="8">
        <name>Mn(2+)</name>
        <dbReference type="ChEBI" id="CHEBI:29035"/>
    </cofactor>
</comment>
<evidence type="ECO:0000256" key="4">
    <source>
        <dbReference type="ARBA" id="ARBA00022801"/>
    </source>
</evidence>
<evidence type="ECO:0000313" key="10">
    <source>
        <dbReference type="EMBL" id="QDU60460.1"/>
    </source>
</evidence>
<feature type="binding site" evidence="8">
    <location>
        <position position="139"/>
    </location>
    <ligand>
        <name>Mn(2+)</name>
        <dbReference type="ChEBI" id="CHEBI:29035"/>
    </ligand>
</feature>
<dbReference type="Gene3D" id="3.100.10.20">
    <property type="entry name" value="CRISPR-associated endonuclease Cas1, N-terminal domain"/>
    <property type="match status" value="1"/>
</dbReference>
<evidence type="ECO:0000256" key="3">
    <source>
        <dbReference type="ARBA" id="ARBA00022759"/>
    </source>
</evidence>
<keyword evidence="7 8" id="KW-0238">DNA-binding</keyword>
<dbReference type="NCBIfam" id="TIGR03638">
    <property type="entry name" value="cas1_ECOLI"/>
    <property type="match status" value="1"/>
</dbReference>
<comment type="subunit">
    <text evidence="8">Homodimer, forms a heterotetramer with a Cas2 homodimer.</text>
</comment>
<evidence type="ECO:0000256" key="9">
    <source>
        <dbReference type="SAM" id="MobiDB-lite"/>
    </source>
</evidence>
<dbReference type="InterPro" id="IPR019851">
    <property type="entry name" value="CRISPR-assoc_Cas1_ECOLI"/>
</dbReference>
<dbReference type="RefSeq" id="WP_145256322.1">
    <property type="nucleotide sequence ID" value="NZ_CP036279.1"/>
</dbReference>
<keyword evidence="1 8" id="KW-0540">Nuclease</keyword>
<comment type="similarity">
    <text evidence="8">Belongs to the CRISPR-associated endonuclease Cas1 family.</text>
</comment>
<evidence type="ECO:0000313" key="11">
    <source>
        <dbReference type="Proteomes" id="UP000317093"/>
    </source>
</evidence>